<dbReference type="FunFam" id="3.40.50.300:FF:001447">
    <property type="entry name" value="Ras-related protein Rab-1B"/>
    <property type="match status" value="1"/>
</dbReference>
<proteinExistence type="inferred from homology"/>
<sequence length="112" mass="12493">MHDAGRPAAARTVKVVLIGDGNAGKTSLRSRLLFRAFQPSYRATIGADFVSKTFYVPRSAVQLSIWDTAGQERFRSLGAAFYRGADAVVLAFDVSDRASLERTLTWYDEFRR</sequence>
<evidence type="ECO:0000256" key="2">
    <source>
        <dbReference type="ARBA" id="ARBA00022741"/>
    </source>
</evidence>
<dbReference type="SUPFAM" id="SSF52540">
    <property type="entry name" value="P-loop containing nucleoside triphosphate hydrolases"/>
    <property type="match status" value="1"/>
</dbReference>
<dbReference type="InParanoid" id="A0A316YVM5"/>
<dbReference type="PROSITE" id="PS51419">
    <property type="entry name" value="RAB"/>
    <property type="match status" value="1"/>
</dbReference>
<dbReference type="Gene3D" id="3.40.50.300">
    <property type="entry name" value="P-loop containing nucleotide triphosphate hydrolases"/>
    <property type="match status" value="1"/>
</dbReference>
<dbReference type="PANTHER" id="PTHR47981">
    <property type="entry name" value="RAB FAMILY"/>
    <property type="match status" value="1"/>
</dbReference>
<dbReference type="RefSeq" id="XP_025380294.1">
    <property type="nucleotide sequence ID" value="XM_025518657.1"/>
</dbReference>
<dbReference type="NCBIfam" id="TIGR00231">
    <property type="entry name" value="small_GTP"/>
    <property type="match status" value="1"/>
</dbReference>
<evidence type="ECO:0000313" key="6">
    <source>
        <dbReference type="Proteomes" id="UP000245768"/>
    </source>
</evidence>
<gene>
    <name evidence="5" type="ORF">FA10DRAFT_225727</name>
</gene>
<evidence type="ECO:0000256" key="1">
    <source>
        <dbReference type="ARBA" id="ARBA00006270"/>
    </source>
</evidence>
<dbReference type="GO" id="GO:0000329">
    <property type="term" value="C:fungal-type vacuole membrane"/>
    <property type="evidence" value="ECO:0007669"/>
    <property type="project" value="TreeGrafter"/>
</dbReference>
<reference evidence="5 6" key="1">
    <citation type="journal article" date="2018" name="Mol. Biol. Evol.">
        <title>Broad Genomic Sampling Reveals a Smut Pathogenic Ancestry of the Fungal Clade Ustilaginomycotina.</title>
        <authorList>
            <person name="Kijpornyongpan T."/>
            <person name="Mondo S.J."/>
            <person name="Barry K."/>
            <person name="Sandor L."/>
            <person name="Lee J."/>
            <person name="Lipzen A."/>
            <person name="Pangilinan J."/>
            <person name="LaButti K."/>
            <person name="Hainaut M."/>
            <person name="Henrissat B."/>
            <person name="Grigoriev I.V."/>
            <person name="Spatafora J.W."/>
            <person name="Aime M.C."/>
        </authorList>
    </citation>
    <scope>NUCLEOTIDE SEQUENCE [LARGE SCALE GENOMIC DNA]</scope>
    <source>
        <strain evidence="5 6">MCA 4198</strain>
    </source>
</reference>
<keyword evidence="4" id="KW-0449">Lipoprotein</keyword>
<organism evidence="5 6">
    <name type="scientific">Acaromyces ingoldii</name>
    <dbReference type="NCBI Taxonomy" id="215250"/>
    <lineage>
        <taxon>Eukaryota</taxon>
        <taxon>Fungi</taxon>
        <taxon>Dikarya</taxon>
        <taxon>Basidiomycota</taxon>
        <taxon>Ustilaginomycotina</taxon>
        <taxon>Exobasidiomycetes</taxon>
        <taxon>Exobasidiales</taxon>
        <taxon>Cryptobasidiaceae</taxon>
        <taxon>Acaromyces</taxon>
    </lineage>
</organism>
<evidence type="ECO:0008006" key="7">
    <source>
        <dbReference type="Google" id="ProtNLM"/>
    </source>
</evidence>
<keyword evidence="2" id="KW-0547">Nucleotide-binding</keyword>
<evidence type="ECO:0000256" key="3">
    <source>
        <dbReference type="ARBA" id="ARBA00023134"/>
    </source>
</evidence>
<dbReference type="GO" id="GO:0005770">
    <property type="term" value="C:late endosome"/>
    <property type="evidence" value="ECO:0007669"/>
    <property type="project" value="TreeGrafter"/>
</dbReference>
<dbReference type="GO" id="GO:0005525">
    <property type="term" value="F:GTP binding"/>
    <property type="evidence" value="ECO:0007669"/>
    <property type="project" value="UniProtKB-KW"/>
</dbReference>
<dbReference type="Pfam" id="PF00071">
    <property type="entry name" value="Ras"/>
    <property type="match status" value="1"/>
</dbReference>
<dbReference type="InterPro" id="IPR001806">
    <property type="entry name" value="Small_GTPase"/>
</dbReference>
<comment type="similarity">
    <text evidence="1">Belongs to the small GTPase superfamily. Rab family.</text>
</comment>
<protein>
    <recommendedName>
        <fullName evidence="7">Ras-domain-containing protein</fullName>
    </recommendedName>
</protein>
<name>A0A316YVM5_9BASI</name>
<dbReference type="Proteomes" id="UP000245768">
    <property type="component" value="Unassembled WGS sequence"/>
</dbReference>
<dbReference type="SMART" id="SM00174">
    <property type="entry name" value="RHO"/>
    <property type="match status" value="1"/>
</dbReference>
<dbReference type="PRINTS" id="PR00449">
    <property type="entry name" value="RASTRNSFRMNG"/>
</dbReference>
<keyword evidence="3" id="KW-0342">GTP-binding</keyword>
<evidence type="ECO:0000313" key="5">
    <source>
        <dbReference type="EMBL" id="PWN93096.1"/>
    </source>
</evidence>
<keyword evidence="4" id="KW-0636">Prenylation</keyword>
<dbReference type="GO" id="GO:0032889">
    <property type="term" value="P:regulation of vacuole fusion, non-autophagic"/>
    <property type="evidence" value="ECO:0007669"/>
    <property type="project" value="TreeGrafter"/>
</dbReference>
<evidence type="ECO:0000256" key="4">
    <source>
        <dbReference type="ARBA" id="ARBA00023289"/>
    </source>
</evidence>
<dbReference type="STRING" id="215250.A0A316YVM5"/>
<dbReference type="SMART" id="SM00175">
    <property type="entry name" value="RAB"/>
    <property type="match status" value="1"/>
</dbReference>
<feature type="non-terminal residue" evidence="5">
    <location>
        <position position="112"/>
    </location>
</feature>
<dbReference type="GeneID" id="37040573"/>
<dbReference type="OrthoDB" id="9989112at2759"/>
<dbReference type="PANTHER" id="PTHR47981:SF20">
    <property type="entry name" value="RAS-RELATED PROTEIN RAB-7A"/>
    <property type="match status" value="1"/>
</dbReference>
<dbReference type="GO" id="GO:0003924">
    <property type="term" value="F:GTPase activity"/>
    <property type="evidence" value="ECO:0007669"/>
    <property type="project" value="InterPro"/>
</dbReference>
<dbReference type="AlphaFoldDB" id="A0A316YVM5"/>
<accession>A0A316YVM5</accession>
<dbReference type="EMBL" id="KZ819634">
    <property type="protein sequence ID" value="PWN93096.1"/>
    <property type="molecule type" value="Genomic_DNA"/>
</dbReference>
<dbReference type="PROSITE" id="PS51421">
    <property type="entry name" value="RAS"/>
    <property type="match status" value="1"/>
</dbReference>
<dbReference type="CDD" id="cd00154">
    <property type="entry name" value="Rab"/>
    <property type="match status" value="1"/>
</dbReference>
<keyword evidence="6" id="KW-1185">Reference proteome</keyword>
<dbReference type="InterPro" id="IPR005225">
    <property type="entry name" value="Small_GTP-bd"/>
</dbReference>
<dbReference type="InterPro" id="IPR027417">
    <property type="entry name" value="P-loop_NTPase"/>
</dbReference>